<evidence type="ECO:0000313" key="2">
    <source>
        <dbReference type="EMBL" id="MFC4874930.1"/>
    </source>
</evidence>
<protein>
    <submittedName>
        <fullName evidence="2">Plasmid pRiA4b ORF-3 family protein</fullName>
    </submittedName>
</protein>
<feature type="domain" description="Plasmid pRiA4b Orf3-like" evidence="1">
    <location>
        <begin position="13"/>
        <end position="194"/>
    </location>
</feature>
<proteinExistence type="predicted"/>
<dbReference type="InterPro" id="IPR024047">
    <property type="entry name" value="MM3350-like_sf"/>
</dbReference>
<organism evidence="2 3">
    <name type="scientific">Negadavirga shengliensis</name>
    <dbReference type="NCBI Taxonomy" id="1389218"/>
    <lineage>
        <taxon>Bacteria</taxon>
        <taxon>Pseudomonadati</taxon>
        <taxon>Bacteroidota</taxon>
        <taxon>Cytophagia</taxon>
        <taxon>Cytophagales</taxon>
        <taxon>Cyclobacteriaceae</taxon>
        <taxon>Negadavirga</taxon>
    </lineage>
</organism>
<evidence type="ECO:0000259" key="1">
    <source>
        <dbReference type="Pfam" id="PF07929"/>
    </source>
</evidence>
<dbReference type="PANTHER" id="PTHR41878:SF1">
    <property type="entry name" value="TNPR PROTEIN"/>
    <property type="match status" value="1"/>
</dbReference>
<sequence length="221" mass="26142">MTQIAKLYGSPIKINVKLEDMPHNVFRRLLLPENTNMMQLHAVIQLAMGWEFSHLFQFSDKKYKGNIIASYGQDDGFGDFMENEKEAHLVSLKKDFLEKGERKPFWYWYDFGDDWWHKITFLKPSKKDLELYSAAPVCVEAHGKCPPEDVGGPWGYSAFCEAINDKKHPEYKEYREWLGLNLKAKYDFETVDTEAINQDLESYFFSRYWKRNTKKSFSEGW</sequence>
<name>A0ABV9T837_9BACT</name>
<dbReference type="PANTHER" id="PTHR41878">
    <property type="entry name" value="LEXA REPRESSOR-RELATED"/>
    <property type="match status" value="1"/>
</dbReference>
<dbReference type="InterPro" id="IPR012912">
    <property type="entry name" value="Plasmid_pRiA4b_Orf3-like"/>
</dbReference>
<dbReference type="Gene3D" id="3.10.290.30">
    <property type="entry name" value="MM3350-like"/>
    <property type="match status" value="1"/>
</dbReference>
<gene>
    <name evidence="2" type="ORF">ACFPFU_24720</name>
</gene>
<accession>A0ABV9T837</accession>
<dbReference type="Proteomes" id="UP001595818">
    <property type="component" value="Unassembled WGS sequence"/>
</dbReference>
<dbReference type="SUPFAM" id="SSF159941">
    <property type="entry name" value="MM3350-like"/>
    <property type="match status" value="1"/>
</dbReference>
<dbReference type="RefSeq" id="WP_377069258.1">
    <property type="nucleotide sequence ID" value="NZ_JBHSJJ010000024.1"/>
</dbReference>
<evidence type="ECO:0000313" key="3">
    <source>
        <dbReference type="Proteomes" id="UP001595818"/>
    </source>
</evidence>
<comment type="caution">
    <text evidence="2">The sequence shown here is derived from an EMBL/GenBank/DDBJ whole genome shotgun (WGS) entry which is preliminary data.</text>
</comment>
<reference evidence="3" key="1">
    <citation type="journal article" date="2019" name="Int. J. Syst. Evol. Microbiol.">
        <title>The Global Catalogue of Microorganisms (GCM) 10K type strain sequencing project: providing services to taxonomists for standard genome sequencing and annotation.</title>
        <authorList>
            <consortium name="The Broad Institute Genomics Platform"/>
            <consortium name="The Broad Institute Genome Sequencing Center for Infectious Disease"/>
            <person name="Wu L."/>
            <person name="Ma J."/>
        </authorList>
    </citation>
    <scope>NUCLEOTIDE SEQUENCE [LARGE SCALE GENOMIC DNA]</scope>
    <source>
        <strain evidence="3">CGMCC 4.7466</strain>
    </source>
</reference>
<dbReference type="EMBL" id="JBHSJJ010000024">
    <property type="protein sequence ID" value="MFC4874930.1"/>
    <property type="molecule type" value="Genomic_DNA"/>
</dbReference>
<keyword evidence="3" id="KW-1185">Reference proteome</keyword>
<dbReference type="Pfam" id="PF07929">
    <property type="entry name" value="PRiA4_ORF3"/>
    <property type="match status" value="1"/>
</dbReference>